<sequence length="624" mass="70499">MKRLSKWAVLGCLSITVIKGIAADLPNILWITAEDHGPHLGCYGDEYATTPELDALAARSLRYTQASSSAPVCAPARTTIISGMYPASFGAQNMRSKVIVPEWLECYPTLLRKAGYYTTNTTKQDYNFVYHDQPWHDSSAKAHWKNRADGQPFFAIFNTTVSHESKLRNKNPNAKHDPAGVNVPSYHPDTPEVRKNWAQYYDRLTEVDSYLKKHLDELDQAGLAEDTIVFFYADHGSGMPRHKRFPGWSGLHVPMIVHVPEKWQHLAPAGYTAGGSSDRLVSFIDLAPTVLSIAGVEIPQRYQGAAFMGKFSQPAPTYSFGFRGRMDERTDSCRSVTDGRFMYIRNYYPHIAHGQVLDYQMKTPATRVWYEMFQRGELNEVQAAYWKPHPAEELFDLENDPEETVNLANNPKYTADLQRFREVQNGQLLKIRDLALMPEAQMQSASETAGITPYQLAQDNELYPMERLLEIANAQVLPKAEMEKMMLAKLRAGVSGLEAYWVLVNLQQSAEALSEVDVEAVKVLTKSDVASTKIVAWRLLVNKYPDDKALQLAAATHMFELADNRTNQVFTSLAALSLIEELKLDLGKLKQLEEVQKAKPLEEIKHRSDFGKDYLARTRQRMGL</sequence>
<dbReference type="AlphaFoldDB" id="A0A8J7MDH9"/>
<feature type="domain" description="Sulfatase N-terminal" evidence="4">
    <location>
        <begin position="26"/>
        <end position="296"/>
    </location>
</feature>
<keyword evidence="2" id="KW-0378">Hydrolase</keyword>
<dbReference type="CDD" id="cd16027">
    <property type="entry name" value="SGSH"/>
    <property type="match status" value="1"/>
</dbReference>
<protein>
    <submittedName>
        <fullName evidence="5">Sulfatase</fullName>
    </submittedName>
</protein>
<dbReference type="PANTHER" id="PTHR42693">
    <property type="entry name" value="ARYLSULFATASE FAMILY MEMBER"/>
    <property type="match status" value="1"/>
</dbReference>
<dbReference type="InterPro" id="IPR000917">
    <property type="entry name" value="Sulfatase_N"/>
</dbReference>
<dbReference type="EMBL" id="JAENIM010000022">
    <property type="protein sequence ID" value="MBK1790513.1"/>
    <property type="molecule type" value="Genomic_DNA"/>
</dbReference>
<comment type="similarity">
    <text evidence="1">Belongs to the sulfatase family.</text>
</comment>
<reference evidence="5" key="1">
    <citation type="submission" date="2021-01" db="EMBL/GenBank/DDBJ databases">
        <title>Modified the classification status of verrucomicrobia.</title>
        <authorList>
            <person name="Feng X."/>
        </authorList>
    </citation>
    <scope>NUCLEOTIDE SEQUENCE</scope>
    <source>
        <strain evidence="5">_KCTC 22039</strain>
    </source>
</reference>
<dbReference type="Pfam" id="PF00884">
    <property type="entry name" value="Sulfatase"/>
    <property type="match status" value="1"/>
</dbReference>
<evidence type="ECO:0000259" key="4">
    <source>
        <dbReference type="Pfam" id="PF00884"/>
    </source>
</evidence>
<dbReference type="Proteomes" id="UP000624703">
    <property type="component" value="Unassembled WGS sequence"/>
</dbReference>
<feature type="region of interest" description="Disordered" evidence="3">
    <location>
        <begin position="167"/>
        <end position="188"/>
    </location>
</feature>
<evidence type="ECO:0000256" key="2">
    <source>
        <dbReference type="ARBA" id="ARBA00022801"/>
    </source>
</evidence>
<proteinExistence type="inferred from homology"/>
<evidence type="ECO:0000313" key="5">
    <source>
        <dbReference type="EMBL" id="MBK1790513.1"/>
    </source>
</evidence>
<dbReference type="SUPFAM" id="SSF53649">
    <property type="entry name" value="Alkaline phosphatase-like"/>
    <property type="match status" value="1"/>
</dbReference>
<name>A0A8J7MDH9_9BACT</name>
<organism evidence="5 6">
    <name type="scientific">Persicirhabdus sediminis</name>
    <dbReference type="NCBI Taxonomy" id="454144"/>
    <lineage>
        <taxon>Bacteria</taxon>
        <taxon>Pseudomonadati</taxon>
        <taxon>Verrucomicrobiota</taxon>
        <taxon>Verrucomicrobiia</taxon>
        <taxon>Verrucomicrobiales</taxon>
        <taxon>Verrucomicrobiaceae</taxon>
        <taxon>Persicirhabdus</taxon>
    </lineage>
</organism>
<gene>
    <name evidence="5" type="ORF">JIN82_05000</name>
</gene>
<evidence type="ECO:0000313" key="6">
    <source>
        <dbReference type="Proteomes" id="UP000624703"/>
    </source>
</evidence>
<dbReference type="PANTHER" id="PTHR42693:SF53">
    <property type="entry name" value="ENDO-4-O-SULFATASE"/>
    <property type="match status" value="1"/>
</dbReference>
<dbReference type="InterPro" id="IPR017850">
    <property type="entry name" value="Alkaline_phosphatase_core_sf"/>
</dbReference>
<dbReference type="Gene3D" id="3.40.720.10">
    <property type="entry name" value="Alkaline Phosphatase, subunit A"/>
    <property type="match status" value="1"/>
</dbReference>
<evidence type="ECO:0000256" key="1">
    <source>
        <dbReference type="ARBA" id="ARBA00008779"/>
    </source>
</evidence>
<dbReference type="InterPro" id="IPR050738">
    <property type="entry name" value="Sulfatase"/>
</dbReference>
<comment type="caution">
    <text evidence="5">The sequence shown here is derived from an EMBL/GenBank/DDBJ whole genome shotgun (WGS) entry which is preliminary data.</text>
</comment>
<accession>A0A8J7MDH9</accession>
<keyword evidence="6" id="KW-1185">Reference proteome</keyword>
<evidence type="ECO:0000256" key="3">
    <source>
        <dbReference type="SAM" id="MobiDB-lite"/>
    </source>
</evidence>
<dbReference type="RefSeq" id="WP_200310547.1">
    <property type="nucleotide sequence ID" value="NZ_JAENIM010000022.1"/>
</dbReference>
<dbReference type="GO" id="GO:0004065">
    <property type="term" value="F:arylsulfatase activity"/>
    <property type="evidence" value="ECO:0007669"/>
    <property type="project" value="TreeGrafter"/>
</dbReference>